<gene>
    <name evidence="2" type="ORF">A3C86_03670</name>
</gene>
<dbReference type="InterPro" id="IPR049468">
    <property type="entry name" value="Restrct_endonuc-II-like_dom"/>
</dbReference>
<comment type="caution">
    <text evidence="2">The sequence shown here is derived from an EMBL/GenBank/DDBJ whole genome shotgun (WGS) entry which is preliminary data.</text>
</comment>
<evidence type="ECO:0000313" key="2">
    <source>
        <dbReference type="EMBL" id="OGG58216.1"/>
    </source>
</evidence>
<dbReference type="Gene3D" id="3.40.960.10">
    <property type="entry name" value="VSR Endonuclease"/>
    <property type="match status" value="1"/>
</dbReference>
<protein>
    <recommendedName>
        <fullName evidence="1">Restriction endonuclease type II-like domain-containing protein</fullName>
    </recommendedName>
</protein>
<reference evidence="2 3" key="1">
    <citation type="journal article" date="2016" name="Nat. Commun.">
        <title>Thousands of microbial genomes shed light on interconnected biogeochemical processes in an aquifer system.</title>
        <authorList>
            <person name="Anantharaman K."/>
            <person name="Brown C.T."/>
            <person name="Hug L.A."/>
            <person name="Sharon I."/>
            <person name="Castelle C.J."/>
            <person name="Probst A.J."/>
            <person name="Thomas B.C."/>
            <person name="Singh A."/>
            <person name="Wilkins M.J."/>
            <person name="Karaoz U."/>
            <person name="Brodie E.L."/>
            <person name="Williams K.H."/>
            <person name="Hubbard S.S."/>
            <person name="Banfield J.F."/>
        </authorList>
    </citation>
    <scope>NUCLEOTIDE SEQUENCE [LARGE SCALE GENOMIC DNA]</scope>
</reference>
<evidence type="ECO:0000313" key="3">
    <source>
        <dbReference type="Proteomes" id="UP000178042"/>
    </source>
</evidence>
<feature type="domain" description="Restriction endonuclease type II-like" evidence="1">
    <location>
        <begin position="151"/>
        <end position="227"/>
    </location>
</feature>
<name>A0A1F6D9Y0_9BACT</name>
<accession>A0A1F6D9Y0</accession>
<dbReference type="Proteomes" id="UP000178042">
    <property type="component" value="Unassembled WGS sequence"/>
</dbReference>
<evidence type="ECO:0000259" key="1">
    <source>
        <dbReference type="Pfam" id="PF18741"/>
    </source>
</evidence>
<organism evidence="2 3">
    <name type="scientific">Candidatus Kaiserbacteria bacterium RIFCSPHIGHO2_02_FULL_49_16</name>
    <dbReference type="NCBI Taxonomy" id="1798490"/>
    <lineage>
        <taxon>Bacteria</taxon>
        <taxon>Candidatus Kaiseribacteriota</taxon>
    </lineage>
</organism>
<dbReference type="AlphaFoldDB" id="A0A1F6D9Y0"/>
<dbReference type="Pfam" id="PF18741">
    <property type="entry name" value="MTES_1575"/>
    <property type="match status" value="1"/>
</dbReference>
<sequence length="245" mass="28708">MKKDKKTSRRKKIVLVCVLKNKRDLRIMLKKNWYRIPIAYLPRRKFTHLAFYQPVEFGRFGKRIQYYARVKNRTVAKRIDLLPKEQAHPRAHDDYLQIELAWIKKLAYPIKNIVPRRVSFGFTTLKSLLKAGDILELYGVSPTEQIVERGLQKLSIKTEKEFSVSKGGKRYRLDLAIFCRNGRIAIECDNLKAHSGVQIAKDKKKDEFLKRNGWHVIRLKEQDITERLKYCLGLVVKAVDNLGGQ</sequence>
<proteinExistence type="predicted"/>
<dbReference type="EMBL" id="MFLD01000043">
    <property type="protein sequence ID" value="OGG58216.1"/>
    <property type="molecule type" value="Genomic_DNA"/>
</dbReference>